<dbReference type="SUPFAM" id="SSF89392">
    <property type="entry name" value="Prokaryotic lipoproteins and lipoprotein localization factors"/>
    <property type="match status" value="1"/>
</dbReference>
<keyword evidence="7" id="KW-0449">Lipoprotein</keyword>
<evidence type="ECO:0000256" key="1">
    <source>
        <dbReference type="ARBA" id="ARBA00011245"/>
    </source>
</evidence>
<dbReference type="RefSeq" id="WP_306728486.1">
    <property type="nucleotide sequence ID" value="NZ_JAVDDT010000005.1"/>
</dbReference>
<dbReference type="Pfam" id="PF03548">
    <property type="entry name" value="LolA"/>
    <property type="match status" value="1"/>
</dbReference>
<dbReference type="CDD" id="cd16325">
    <property type="entry name" value="LolA"/>
    <property type="match status" value="1"/>
</dbReference>
<organism evidence="7 8">
    <name type="scientific">Natronospira bacteriovora</name>
    <dbReference type="NCBI Taxonomy" id="3069753"/>
    <lineage>
        <taxon>Bacteria</taxon>
        <taxon>Pseudomonadati</taxon>
        <taxon>Pseudomonadota</taxon>
        <taxon>Gammaproteobacteria</taxon>
        <taxon>Natronospirales</taxon>
        <taxon>Natronospiraceae</taxon>
        <taxon>Natronospira</taxon>
    </lineage>
</organism>
<sequence>MMRLAALLMSLCLLTPSAAADTAPEGFEARFEQARTTPGLERPFRSEGRVSWVEGEGLEWRTESPFEYAYLLYLDRIVEEDADGHRREISRREAPWVVSLNELLIAVMSGDEQAMASLFQVRDRSVPDDGHGQVLSLVPRDEALAQQIPRLQLEKNGHIRRVVIEEADGGRLDIRLSEHRGKAPSLPEDDTESGS</sequence>
<dbReference type="Gene3D" id="2.50.20.10">
    <property type="entry name" value="Lipoprotein localisation LolA/LolB/LppX"/>
    <property type="match status" value="1"/>
</dbReference>
<keyword evidence="2" id="KW-0813">Transport</keyword>
<evidence type="ECO:0000256" key="4">
    <source>
        <dbReference type="ARBA" id="ARBA00022927"/>
    </source>
</evidence>
<evidence type="ECO:0000313" key="7">
    <source>
        <dbReference type="EMBL" id="MDQ2069987.1"/>
    </source>
</evidence>
<dbReference type="InterPro" id="IPR029046">
    <property type="entry name" value="LolA/LolB/LppX"/>
</dbReference>
<protein>
    <submittedName>
        <fullName evidence="7">Outer membrane lipoprotein carrier protein LolA</fullName>
    </submittedName>
</protein>
<keyword evidence="3 6" id="KW-0732">Signal</keyword>
<dbReference type="InterPro" id="IPR004564">
    <property type="entry name" value="OM_lipoprot_carrier_LolA-like"/>
</dbReference>
<comment type="caution">
    <text evidence="7">The sequence shown here is derived from an EMBL/GenBank/DDBJ whole genome shotgun (WGS) entry which is preliminary data.</text>
</comment>
<evidence type="ECO:0000313" key="8">
    <source>
        <dbReference type="Proteomes" id="UP001239019"/>
    </source>
</evidence>
<comment type="subunit">
    <text evidence="1">Monomer.</text>
</comment>
<evidence type="ECO:0000256" key="5">
    <source>
        <dbReference type="SAM" id="MobiDB-lite"/>
    </source>
</evidence>
<name>A0ABU0W7J5_9GAMM</name>
<accession>A0ABU0W7J5</accession>
<keyword evidence="4" id="KW-0653">Protein transport</keyword>
<feature type="region of interest" description="Disordered" evidence="5">
    <location>
        <begin position="176"/>
        <end position="195"/>
    </location>
</feature>
<keyword evidence="8" id="KW-1185">Reference proteome</keyword>
<feature type="chain" id="PRO_5046273806" evidence="6">
    <location>
        <begin position="20"/>
        <end position="195"/>
    </location>
</feature>
<evidence type="ECO:0000256" key="2">
    <source>
        <dbReference type="ARBA" id="ARBA00022448"/>
    </source>
</evidence>
<dbReference type="Proteomes" id="UP001239019">
    <property type="component" value="Unassembled WGS sequence"/>
</dbReference>
<evidence type="ECO:0000256" key="6">
    <source>
        <dbReference type="SAM" id="SignalP"/>
    </source>
</evidence>
<reference evidence="7 8" key="1">
    <citation type="submission" date="2023-08" db="EMBL/GenBank/DDBJ databases">
        <title>Whole-genome sequencing of halo(alkali)philic microorganisms from hypersaline lakes.</title>
        <authorList>
            <person name="Sorokin D.Y."/>
            <person name="Abbas B."/>
            <person name="Merkel A.Y."/>
        </authorList>
    </citation>
    <scope>NUCLEOTIDE SEQUENCE [LARGE SCALE GENOMIC DNA]</scope>
    <source>
        <strain evidence="7 8">AB-CW4</strain>
    </source>
</reference>
<dbReference type="EMBL" id="JAVDDT010000005">
    <property type="protein sequence ID" value="MDQ2069987.1"/>
    <property type="molecule type" value="Genomic_DNA"/>
</dbReference>
<evidence type="ECO:0000256" key="3">
    <source>
        <dbReference type="ARBA" id="ARBA00022729"/>
    </source>
</evidence>
<gene>
    <name evidence="7" type="ORF">RBH19_08880</name>
</gene>
<proteinExistence type="predicted"/>
<feature type="signal peptide" evidence="6">
    <location>
        <begin position="1"/>
        <end position="19"/>
    </location>
</feature>